<dbReference type="InterPro" id="IPR001283">
    <property type="entry name" value="CRISP-related"/>
</dbReference>
<dbReference type="InterPro" id="IPR014044">
    <property type="entry name" value="CAP_dom"/>
</dbReference>
<dbReference type="SMART" id="SM00198">
    <property type="entry name" value="SCP"/>
    <property type="match status" value="1"/>
</dbReference>
<dbReference type="SUPFAM" id="SSF55797">
    <property type="entry name" value="PR-1-like"/>
    <property type="match status" value="1"/>
</dbReference>
<keyword evidence="4" id="KW-1185">Reference proteome</keyword>
<evidence type="ECO:0000256" key="1">
    <source>
        <dbReference type="SAM" id="SignalP"/>
    </source>
</evidence>
<dbReference type="PANTHER" id="PTHR10334">
    <property type="entry name" value="CYSTEINE-RICH SECRETORY PROTEIN-RELATED"/>
    <property type="match status" value="1"/>
</dbReference>
<sequence length="325" mass="36318">MVYVAIATVLLAVSLGANAQGMTPAQFGMHMSSQAYEAVCWYEYQKIFPNTNTKAYTQCTTQSIQKKDDIQKRIPVDQQQEYFSKWMPSTMGVLPSAYASKCGSLLESGTSETSDNEGDVLRDQGNVYPFRAFAYCMMKTLRERNGEEAIQAVKDERTHSLKDFASTLLERENAFRALHGSKPMQLEGTLMERAQKWSDFSASKCSDDHIPETHPEYLLNGKPTGENLAAGFLIGNEGDKSGSVYGAANGWYEEIKNYNWNGGPHRGVTGHFTQTVWRDHEYVGYGYAFNPNCNGGQGAMFITARYFPVGNMQGAFEENVKPRIK</sequence>
<keyword evidence="1" id="KW-0732">Signal</keyword>
<proteinExistence type="predicted"/>
<gene>
    <name evidence="3" type="ORF">ODALV1_LOCUS244</name>
</gene>
<dbReference type="InterPro" id="IPR035940">
    <property type="entry name" value="CAP_sf"/>
</dbReference>
<comment type="caution">
    <text evidence="3">The sequence shown here is derived from an EMBL/GenBank/DDBJ whole genome shotgun (WGS) entry which is preliminary data.</text>
</comment>
<organism evidence="3 4">
    <name type="scientific">Orchesella dallaii</name>
    <dbReference type="NCBI Taxonomy" id="48710"/>
    <lineage>
        <taxon>Eukaryota</taxon>
        <taxon>Metazoa</taxon>
        <taxon>Ecdysozoa</taxon>
        <taxon>Arthropoda</taxon>
        <taxon>Hexapoda</taxon>
        <taxon>Collembola</taxon>
        <taxon>Entomobryomorpha</taxon>
        <taxon>Entomobryoidea</taxon>
        <taxon>Orchesellidae</taxon>
        <taxon>Orchesellinae</taxon>
        <taxon>Orchesella</taxon>
    </lineage>
</organism>
<name>A0ABP1PNX7_9HEXA</name>
<evidence type="ECO:0000313" key="4">
    <source>
        <dbReference type="Proteomes" id="UP001642540"/>
    </source>
</evidence>
<accession>A0ABP1PNX7</accession>
<feature type="chain" id="PRO_5045557998" description="SCP domain-containing protein" evidence="1">
    <location>
        <begin position="20"/>
        <end position="325"/>
    </location>
</feature>
<dbReference type="Proteomes" id="UP001642540">
    <property type="component" value="Unassembled WGS sequence"/>
</dbReference>
<reference evidence="3 4" key="1">
    <citation type="submission" date="2024-08" db="EMBL/GenBank/DDBJ databases">
        <authorList>
            <person name="Cucini C."/>
            <person name="Frati F."/>
        </authorList>
    </citation>
    <scope>NUCLEOTIDE SEQUENCE [LARGE SCALE GENOMIC DNA]</scope>
</reference>
<dbReference type="Pfam" id="PF00188">
    <property type="entry name" value="CAP"/>
    <property type="match status" value="1"/>
</dbReference>
<dbReference type="Gene3D" id="3.40.33.10">
    <property type="entry name" value="CAP"/>
    <property type="match status" value="1"/>
</dbReference>
<dbReference type="EMBL" id="CAXLJM020000001">
    <property type="protein sequence ID" value="CAL8068382.1"/>
    <property type="molecule type" value="Genomic_DNA"/>
</dbReference>
<evidence type="ECO:0000259" key="2">
    <source>
        <dbReference type="SMART" id="SM00198"/>
    </source>
</evidence>
<feature type="signal peptide" evidence="1">
    <location>
        <begin position="1"/>
        <end position="19"/>
    </location>
</feature>
<protein>
    <recommendedName>
        <fullName evidence="2">SCP domain-containing protein</fullName>
    </recommendedName>
</protein>
<evidence type="ECO:0000313" key="3">
    <source>
        <dbReference type="EMBL" id="CAL8068382.1"/>
    </source>
</evidence>
<dbReference type="PRINTS" id="PR00837">
    <property type="entry name" value="V5TPXLIKE"/>
</dbReference>
<feature type="domain" description="SCP" evidence="2">
    <location>
        <begin position="163"/>
        <end position="314"/>
    </location>
</feature>